<evidence type="ECO:0000313" key="2">
    <source>
        <dbReference type="EMBL" id="CAB4140284.1"/>
    </source>
</evidence>
<dbReference type="EMBL" id="LR796652">
    <property type="protein sequence ID" value="CAB4157251.1"/>
    <property type="molecule type" value="Genomic_DNA"/>
</dbReference>
<evidence type="ECO:0000313" key="3">
    <source>
        <dbReference type="EMBL" id="CAB4157251.1"/>
    </source>
</evidence>
<protein>
    <submittedName>
        <fullName evidence="2">Uncharacterized protein</fullName>
    </submittedName>
</protein>
<sequence>MDMSKYEQMPDLPNADIMFTSELEDMVGYELDGYEAEERMNIRQEIEDEEESEAQYQRDLREFKLKRSIF</sequence>
<evidence type="ECO:0000256" key="1">
    <source>
        <dbReference type="SAM" id="Coils"/>
    </source>
</evidence>
<proteinExistence type="predicted"/>
<feature type="coiled-coil region" evidence="1">
    <location>
        <begin position="39"/>
        <end position="66"/>
    </location>
</feature>
<name>A0A6J5M0G2_9CAUD</name>
<keyword evidence="1" id="KW-0175">Coiled coil</keyword>
<gene>
    <name evidence="2" type="ORF">UFOVP409_25</name>
    <name evidence="3" type="ORF">UFOVP684_10</name>
</gene>
<accession>A0A6J5M0G2</accession>
<dbReference type="EMBL" id="LR796382">
    <property type="protein sequence ID" value="CAB4140284.1"/>
    <property type="molecule type" value="Genomic_DNA"/>
</dbReference>
<organism evidence="2">
    <name type="scientific">uncultured Caudovirales phage</name>
    <dbReference type="NCBI Taxonomy" id="2100421"/>
    <lineage>
        <taxon>Viruses</taxon>
        <taxon>Duplodnaviria</taxon>
        <taxon>Heunggongvirae</taxon>
        <taxon>Uroviricota</taxon>
        <taxon>Caudoviricetes</taxon>
        <taxon>Peduoviridae</taxon>
        <taxon>Maltschvirus</taxon>
        <taxon>Maltschvirus maltsch</taxon>
    </lineage>
</organism>
<reference evidence="2" key="1">
    <citation type="submission" date="2020-04" db="EMBL/GenBank/DDBJ databases">
        <authorList>
            <person name="Chiriac C."/>
            <person name="Salcher M."/>
            <person name="Ghai R."/>
            <person name="Kavagutti S V."/>
        </authorList>
    </citation>
    <scope>NUCLEOTIDE SEQUENCE</scope>
</reference>